<dbReference type="Gene3D" id="3.40.50.12360">
    <property type="match status" value="1"/>
</dbReference>
<dbReference type="STRING" id="559304.G8YT06"/>
<dbReference type="OMA" id="GDYWLPT"/>
<dbReference type="AlphaFoldDB" id="G8YT06"/>
<name>G8YT06_PICSO</name>
<dbReference type="OrthoDB" id="3647690at2759"/>
<protein>
    <submittedName>
        <fullName evidence="3">Piso0_000069 protein</fullName>
    </submittedName>
</protein>
<dbReference type="InterPro" id="IPR038609">
    <property type="entry name" value="HDA1_su2/3_sf"/>
</dbReference>
<dbReference type="InParanoid" id="G8YT06"/>
<sequence length="645" mass="74647">MDILKILDGTPEPPIIDLGLEKTNDSGDYHLATPMYEFQKELTDQIVSLHYPDILKYCETNDTNDLIIKSLEICINNCMLVSTHPYLLIYHYMPKNLASKDMSSKLAETSGKFEVLRDLGNVIIQNTAKHNKSIAVVMNNNVKFFDLTEALLLGCAGNKSIKRYVGNSIKKDASKPGKSNTNSTTFHLIPHDGKLTKDEELFQQIRPDLIIVFDSNVDTSSDFFRKLRVQNRRTQATIIRTIPMRTVEHCQLFHSSNKHEEGYLYKLISSIVCLRESIGVLSPDLFPIYKQHLQYLSHTFFDQMFQNTKGSFFSPWPLPDLPNIPNFNATDVERSLLTEVKYHYTPYDSIDDGSLTQKKQTKRQSYYEFKRLESDYVTNPLKNDMNTLIGIFGSQHRAGNTRDEINKNFLTHSLITRFKTAYLNWDRVKEEYRSYSKQNSEEVQNAVGRRETELKQVLSKILADIEHSESRISSADKKIDKKRQEIDNIKQHNIEIENSILHYFEEKGVTDEKLVTFYNNQVRIWELQDQISNTINRLKLKQEEKSYMSQEVSNANTSIQSSKSSIEATAESNRGLKRKIDELNDTLSTNLSDYNKHRDSIKKEIEEARKVNQLFKVKLGKSFKFLKETSHLKKRKSRGVTPNSK</sequence>
<dbReference type="InterPro" id="IPR026216">
    <property type="entry name" value="HDA3"/>
</dbReference>
<accession>G8YT06</accession>
<evidence type="ECO:0000256" key="2">
    <source>
        <dbReference type="SAM" id="MobiDB-lite"/>
    </source>
</evidence>
<keyword evidence="4" id="KW-1185">Reference proteome</keyword>
<dbReference type="EMBL" id="FO082058">
    <property type="protein sequence ID" value="CCE73057.1"/>
    <property type="molecule type" value="Genomic_DNA"/>
</dbReference>
<dbReference type="HOGENOM" id="CLU_026579_0_0_1"/>
<dbReference type="GO" id="GO:0070823">
    <property type="term" value="C:HDA1 complex"/>
    <property type="evidence" value="ECO:0007669"/>
    <property type="project" value="InterPro"/>
</dbReference>
<keyword evidence="1" id="KW-0175">Coiled coil</keyword>
<evidence type="ECO:0000313" key="4">
    <source>
        <dbReference type="Proteomes" id="UP000005222"/>
    </source>
</evidence>
<dbReference type="Proteomes" id="UP000005222">
    <property type="component" value="Chromosome B"/>
</dbReference>
<dbReference type="PRINTS" id="PR02093">
    <property type="entry name" value="HDA1SUBUNIT3"/>
</dbReference>
<gene>
    <name evidence="3" type="primary">Piso0_000069</name>
    <name evidence="3" type="ORF">GNLVRS01_PISO0B01497g</name>
</gene>
<evidence type="ECO:0000256" key="1">
    <source>
        <dbReference type="SAM" id="Coils"/>
    </source>
</evidence>
<organism evidence="3 4">
    <name type="scientific">Pichia sorbitophila (strain ATCC MYA-4447 / BCRC 22081 / CBS 7064 / NBRC 10061 / NRRL Y-12695)</name>
    <name type="common">Hybrid yeast</name>
    <dbReference type="NCBI Taxonomy" id="559304"/>
    <lineage>
        <taxon>Eukaryota</taxon>
        <taxon>Fungi</taxon>
        <taxon>Dikarya</taxon>
        <taxon>Ascomycota</taxon>
        <taxon>Saccharomycotina</taxon>
        <taxon>Pichiomycetes</taxon>
        <taxon>Debaryomycetaceae</taxon>
        <taxon>Millerozyma</taxon>
    </lineage>
</organism>
<dbReference type="InterPro" id="IPR021006">
    <property type="entry name" value="Hda2/3"/>
</dbReference>
<evidence type="ECO:0000313" key="3">
    <source>
        <dbReference type="EMBL" id="CCE73057.1"/>
    </source>
</evidence>
<dbReference type="Pfam" id="PF11496">
    <property type="entry name" value="HDA2-3"/>
    <property type="match status" value="1"/>
</dbReference>
<reference evidence="3 4" key="1">
    <citation type="journal article" date="2012" name="G3 (Bethesda)">
        <title>Pichia sorbitophila, an interspecies yeast hybrid reveals early steps of genome resolution following polyploidization.</title>
        <authorList>
            <person name="Leh Louis V."/>
            <person name="Despons L."/>
            <person name="Friedrich A."/>
            <person name="Martin T."/>
            <person name="Durrens P."/>
            <person name="Casaregola S."/>
            <person name="Neuveglise C."/>
            <person name="Fairhead C."/>
            <person name="Marck C."/>
            <person name="Cruz J.A."/>
            <person name="Straub M.L."/>
            <person name="Kugler V."/>
            <person name="Sacerdot C."/>
            <person name="Uzunov Z."/>
            <person name="Thierry A."/>
            <person name="Weiss S."/>
            <person name="Bleykasten C."/>
            <person name="De Montigny J."/>
            <person name="Jacques N."/>
            <person name="Jung P."/>
            <person name="Lemaire M."/>
            <person name="Mallet S."/>
            <person name="Morel G."/>
            <person name="Richard G.F."/>
            <person name="Sarkar A."/>
            <person name="Savel G."/>
            <person name="Schacherer J."/>
            <person name="Seret M.L."/>
            <person name="Talla E."/>
            <person name="Samson G."/>
            <person name="Jubin C."/>
            <person name="Poulain J."/>
            <person name="Vacherie B."/>
            <person name="Barbe V."/>
            <person name="Pelletier E."/>
            <person name="Sherman D.J."/>
            <person name="Westhof E."/>
            <person name="Weissenbach J."/>
            <person name="Baret P.V."/>
            <person name="Wincker P."/>
            <person name="Gaillardin C."/>
            <person name="Dujon B."/>
            <person name="Souciet J.L."/>
        </authorList>
    </citation>
    <scope>NUCLEOTIDE SEQUENCE [LARGE SCALE GENOMIC DNA]</scope>
    <source>
        <strain evidence="4">ATCC MYA-4447 / BCRC 22081 / CBS 7064 / NBRC 10061 / NRRL Y-12695</strain>
    </source>
</reference>
<dbReference type="FunCoup" id="G8YT06">
    <property type="interactions" value="104"/>
</dbReference>
<dbReference type="eggNOG" id="ENOG502QT9V">
    <property type="taxonomic scope" value="Eukaryota"/>
</dbReference>
<feature type="coiled-coil region" evidence="1">
    <location>
        <begin position="465"/>
        <end position="499"/>
    </location>
</feature>
<feature type="region of interest" description="Disordered" evidence="2">
    <location>
        <begin position="551"/>
        <end position="571"/>
    </location>
</feature>
<proteinExistence type="predicted"/>